<evidence type="ECO:0000313" key="2">
    <source>
        <dbReference type="Proteomes" id="UP000243661"/>
    </source>
</evidence>
<evidence type="ECO:0000313" key="1">
    <source>
        <dbReference type="EMBL" id="SCC72165.1"/>
    </source>
</evidence>
<accession>A0A1C4GWE7</accession>
<reference evidence="1 2" key="1">
    <citation type="submission" date="2016-08" db="EMBL/GenBank/DDBJ databases">
        <authorList>
            <person name="Seilhamer J.J."/>
        </authorList>
    </citation>
    <scope>NUCLEOTIDE SEQUENCE [LARGE SCALE GENOMIC DNA]</scope>
    <source>
        <strain evidence="1 2">ANC 4874</strain>
    </source>
</reference>
<proteinExistence type="predicted"/>
<gene>
    <name evidence="1" type="ORF">GA0116959_10818</name>
</gene>
<sequence>MIDLKRKIEMIGFIEQLQLSHLLIQGLDDVQRAEDIAKAVYSLQNLAEQWN</sequence>
<protein>
    <submittedName>
        <fullName evidence="1">Uncharacterized protein</fullName>
    </submittedName>
</protein>
<dbReference type="Proteomes" id="UP000243661">
    <property type="component" value="Unassembled WGS sequence"/>
</dbReference>
<dbReference type="RefSeq" id="WP_171256886.1">
    <property type="nucleotide sequence ID" value="NZ_FMBK01000008.1"/>
</dbReference>
<dbReference type="AlphaFoldDB" id="A0A1C4GWE7"/>
<dbReference type="EMBL" id="FMBK01000008">
    <property type="protein sequence ID" value="SCC72165.1"/>
    <property type="molecule type" value="Genomic_DNA"/>
</dbReference>
<organism evidence="1 2">
    <name type="scientific">Acinetobacter albensis</name>
    <dbReference type="NCBI Taxonomy" id="1673609"/>
    <lineage>
        <taxon>Bacteria</taxon>
        <taxon>Pseudomonadati</taxon>
        <taxon>Pseudomonadota</taxon>
        <taxon>Gammaproteobacteria</taxon>
        <taxon>Moraxellales</taxon>
        <taxon>Moraxellaceae</taxon>
        <taxon>Acinetobacter</taxon>
    </lineage>
</organism>
<name>A0A1C4GWE7_9GAMM</name>